<dbReference type="CDD" id="cd09008">
    <property type="entry name" value="MTAN"/>
    <property type="match status" value="1"/>
</dbReference>
<comment type="pathway">
    <text evidence="1">Amino-acid biosynthesis; L-methionine biosynthesis via salvage pathway; S-methyl-5-thio-alpha-D-ribose 1-phosphate from S-methyl-5'-thioadenosine (hydrolase route): step 1/2.</text>
</comment>
<dbReference type="STRING" id="202789.GCA_001457435_01399"/>
<gene>
    <name evidence="8" type="ORF">HMPREF9233_00731</name>
</gene>
<dbReference type="EMBL" id="AGWL01000003">
    <property type="protein sequence ID" value="EKU95366.1"/>
    <property type="molecule type" value="Genomic_DNA"/>
</dbReference>
<feature type="domain" description="Nucleoside phosphorylase" evidence="7">
    <location>
        <begin position="30"/>
        <end position="258"/>
    </location>
</feature>
<evidence type="ECO:0000256" key="3">
    <source>
        <dbReference type="ARBA" id="ARBA00022605"/>
    </source>
</evidence>
<feature type="compositionally biased region" description="Basic and acidic residues" evidence="6">
    <location>
        <begin position="298"/>
        <end position="314"/>
    </location>
</feature>
<dbReference type="GO" id="GO:0009164">
    <property type="term" value="P:nucleoside catabolic process"/>
    <property type="evidence" value="ECO:0007669"/>
    <property type="project" value="InterPro"/>
</dbReference>
<accession>K9EHR2</accession>
<dbReference type="HOGENOM" id="CLU_614889_0_0_11"/>
<dbReference type="GO" id="GO:0008930">
    <property type="term" value="F:methylthioadenosine nucleosidase activity"/>
    <property type="evidence" value="ECO:0007669"/>
    <property type="project" value="InterPro"/>
</dbReference>
<dbReference type="UniPathway" id="UPA00904">
    <property type="reaction ID" value="UER00871"/>
</dbReference>
<reference evidence="8 9" key="1">
    <citation type="submission" date="2012-09" db="EMBL/GenBank/DDBJ databases">
        <title>The Genome Sequence of Actinobaculum massiliae ACS-171-V-COL2.</title>
        <authorList>
            <consortium name="The Broad Institute Genome Sequencing Platform"/>
            <person name="Earl A."/>
            <person name="Ward D."/>
            <person name="Feldgarden M."/>
            <person name="Gevers D."/>
            <person name="Saerens B."/>
            <person name="Vaneechoutte M."/>
            <person name="Walker B."/>
            <person name="Young S.K."/>
            <person name="Zeng Q."/>
            <person name="Gargeya S."/>
            <person name="Fitzgerald M."/>
            <person name="Haas B."/>
            <person name="Abouelleil A."/>
            <person name="Alvarado L."/>
            <person name="Arachchi H.M."/>
            <person name="Berlin A."/>
            <person name="Chapman S.B."/>
            <person name="Goldberg J."/>
            <person name="Griggs A."/>
            <person name="Gujja S."/>
            <person name="Hansen M."/>
            <person name="Howarth C."/>
            <person name="Imamovic A."/>
            <person name="Larimer J."/>
            <person name="McCowen C."/>
            <person name="Montmayeur A."/>
            <person name="Murphy C."/>
            <person name="Neiman D."/>
            <person name="Pearson M."/>
            <person name="Priest M."/>
            <person name="Roberts A."/>
            <person name="Saif S."/>
            <person name="Shea T."/>
            <person name="Sisk P."/>
            <person name="Sykes S."/>
            <person name="Wortman J."/>
            <person name="Nusbaum C."/>
            <person name="Birren B."/>
        </authorList>
    </citation>
    <scope>NUCLEOTIDE SEQUENCE [LARGE SCALE GENOMIC DNA]</scope>
    <source>
        <strain evidence="9">ACS-171-V-Col2</strain>
    </source>
</reference>
<dbReference type="InterPro" id="IPR035994">
    <property type="entry name" value="Nucleoside_phosphorylase_sf"/>
</dbReference>
<dbReference type="InterPro" id="IPR000845">
    <property type="entry name" value="Nucleoside_phosphorylase_d"/>
</dbReference>
<dbReference type="GO" id="GO:0008782">
    <property type="term" value="F:adenosylhomocysteine nucleosidase activity"/>
    <property type="evidence" value="ECO:0007669"/>
    <property type="project" value="UniProtKB-EC"/>
</dbReference>
<keyword evidence="9" id="KW-1185">Reference proteome</keyword>
<evidence type="ECO:0000313" key="8">
    <source>
        <dbReference type="EMBL" id="EKU95366.1"/>
    </source>
</evidence>
<protein>
    <recommendedName>
        <fullName evidence="2">adenosylhomocysteine nucleosidase</fullName>
        <ecNumber evidence="2">3.2.2.9</ecNumber>
    </recommendedName>
</protein>
<dbReference type="RefSeq" id="WP_007000937.1">
    <property type="nucleotide sequence ID" value="NZ_JH992955.1"/>
</dbReference>
<evidence type="ECO:0000256" key="4">
    <source>
        <dbReference type="ARBA" id="ARBA00022801"/>
    </source>
</evidence>
<evidence type="ECO:0000256" key="5">
    <source>
        <dbReference type="ARBA" id="ARBA00023167"/>
    </source>
</evidence>
<dbReference type="GO" id="GO:0019284">
    <property type="term" value="P:L-methionine salvage from S-adenosylmethionine"/>
    <property type="evidence" value="ECO:0007669"/>
    <property type="project" value="TreeGrafter"/>
</dbReference>
<evidence type="ECO:0000256" key="6">
    <source>
        <dbReference type="SAM" id="MobiDB-lite"/>
    </source>
</evidence>
<evidence type="ECO:0000313" key="9">
    <source>
        <dbReference type="Proteomes" id="UP000009888"/>
    </source>
</evidence>
<dbReference type="GO" id="GO:0005829">
    <property type="term" value="C:cytosol"/>
    <property type="evidence" value="ECO:0007669"/>
    <property type="project" value="TreeGrafter"/>
</dbReference>
<evidence type="ECO:0000259" key="7">
    <source>
        <dbReference type="Pfam" id="PF01048"/>
    </source>
</evidence>
<dbReference type="AlphaFoldDB" id="K9EHR2"/>
<dbReference type="NCBIfam" id="TIGR01704">
    <property type="entry name" value="MTA_SAH-Nsdase"/>
    <property type="match status" value="1"/>
</dbReference>
<dbReference type="SUPFAM" id="SSF53167">
    <property type="entry name" value="Purine and uridine phosphorylases"/>
    <property type="match status" value="1"/>
</dbReference>
<keyword evidence="5" id="KW-0486">Methionine biosynthesis</keyword>
<evidence type="ECO:0000256" key="1">
    <source>
        <dbReference type="ARBA" id="ARBA00004945"/>
    </source>
</evidence>
<proteinExistence type="predicted"/>
<dbReference type="Gene3D" id="3.40.50.1580">
    <property type="entry name" value="Nucleoside phosphorylase domain"/>
    <property type="match status" value="1"/>
</dbReference>
<dbReference type="Proteomes" id="UP000009888">
    <property type="component" value="Unassembled WGS sequence"/>
</dbReference>
<dbReference type="eggNOG" id="COG0775">
    <property type="taxonomic scope" value="Bacteria"/>
</dbReference>
<dbReference type="Pfam" id="PF01048">
    <property type="entry name" value="PNP_UDP_1"/>
    <property type="match status" value="1"/>
</dbReference>
<feature type="compositionally biased region" description="Basic residues" evidence="6">
    <location>
        <begin position="315"/>
        <end position="324"/>
    </location>
</feature>
<keyword evidence="4" id="KW-0378">Hydrolase</keyword>
<dbReference type="PANTHER" id="PTHR46832">
    <property type="entry name" value="5'-METHYLTHIOADENOSINE/S-ADENOSYLHOMOCYSTEINE NUCLEOSIDASE"/>
    <property type="match status" value="1"/>
</dbReference>
<dbReference type="InterPro" id="IPR010049">
    <property type="entry name" value="MTA_SAH_Nsdase"/>
</dbReference>
<comment type="caution">
    <text evidence="8">The sequence shown here is derived from an EMBL/GenBank/DDBJ whole genome shotgun (WGS) entry which is preliminary data.</text>
</comment>
<feature type="region of interest" description="Disordered" evidence="6">
    <location>
        <begin position="269"/>
        <end position="327"/>
    </location>
</feature>
<name>K9EHR2_9ACTO</name>
<dbReference type="PATRIC" id="fig|883066.3.peg.754"/>
<organism evidence="8 9">
    <name type="scientific">Actinobaculum massiliense ACS-171-V-Col2</name>
    <dbReference type="NCBI Taxonomy" id="883066"/>
    <lineage>
        <taxon>Bacteria</taxon>
        <taxon>Bacillati</taxon>
        <taxon>Actinomycetota</taxon>
        <taxon>Actinomycetes</taxon>
        <taxon>Actinomycetales</taxon>
        <taxon>Actinomycetaceae</taxon>
        <taxon>Actinobaculum</taxon>
    </lineage>
</organism>
<sequence length="532" mass="55947">MAEQNSELSAGDGGTLGNPRVSLIDQKNRVGVIIAAQIEEIAPVIRQFGNEADAIPLTMPFAKAWLVSGPKIRGEKIPLLCAQTGIGLIATASFLGWVTQELHPLFVISAGSAGGLGKAIEVGDVVVGTNYSYTRADATAFGYAIGQVPGQPETFEGSAEIIEAVPSQVKKGQILSSDAFITAKNVGETRELFPLALLTDMESAAAAQTCAAAGIPFASVRCASDLAGPAAEQLYHIELDRAADLSANAVRVTVENFLERLAASGQLVASRKWEAAPTTNNPGFAPSSPEGASTAPDSGKRERGTENQENEHHGNQRQKTRNHTPRFSSESLQAGLLYVFGMLNDVPATPQAATAEDEAALAEEFGVGDGSASGDNSSKLAEALGIVGGVRAALNADSSLTMTAKQYDEARAKIVDNPSAKSGENTPAFAWPPTSQTVTKRFGGYWNDALSAAGFAVRRGRKRGSLKFTDQDYQTAMREYVLWSRGAGKKPHFGGYSEWLEDTGNQGLFPSGAAIRQHYGSWSQALAGANVG</sequence>
<dbReference type="EC" id="3.2.2.9" evidence="2"/>
<keyword evidence="3" id="KW-0028">Amino-acid biosynthesis</keyword>
<dbReference type="PANTHER" id="PTHR46832:SF1">
    <property type="entry name" value="5'-METHYLTHIOADENOSINE_S-ADENOSYLHOMOCYSTEINE NUCLEOSIDASE"/>
    <property type="match status" value="1"/>
</dbReference>
<dbReference type="GO" id="GO:0019509">
    <property type="term" value="P:L-methionine salvage from methylthioadenosine"/>
    <property type="evidence" value="ECO:0007669"/>
    <property type="project" value="UniProtKB-UniPathway"/>
</dbReference>
<evidence type="ECO:0000256" key="2">
    <source>
        <dbReference type="ARBA" id="ARBA00011974"/>
    </source>
</evidence>